<dbReference type="CDD" id="cd00473">
    <property type="entry name" value="bS6"/>
    <property type="match status" value="1"/>
</dbReference>
<dbReference type="PANTHER" id="PTHR21011">
    <property type="entry name" value="MITOCHONDRIAL 28S RIBOSOMAL PROTEIN S6"/>
    <property type="match status" value="1"/>
</dbReference>
<evidence type="ECO:0000256" key="8">
    <source>
        <dbReference type="HAMAP-Rule" id="MF_00360"/>
    </source>
</evidence>
<dbReference type="AlphaFoldDB" id="A0A142VUA2"/>
<dbReference type="EMBL" id="CP013342">
    <property type="protein sequence ID" value="AMU93378.1"/>
    <property type="molecule type" value="Genomic_DNA"/>
</dbReference>
<keyword evidence="2 8" id="KW-0699">rRNA-binding</keyword>
<dbReference type="InterPro" id="IPR014717">
    <property type="entry name" value="Transl_elong_EF1B/ribsomal_bS6"/>
</dbReference>
<dbReference type="PANTHER" id="PTHR21011:SF1">
    <property type="entry name" value="SMALL RIBOSOMAL SUBUNIT PROTEIN BS6M"/>
    <property type="match status" value="1"/>
</dbReference>
<evidence type="ECO:0000313" key="11">
    <source>
        <dbReference type="Proteomes" id="UP000076234"/>
    </source>
</evidence>
<dbReference type="Proteomes" id="UP000076234">
    <property type="component" value="Chromosome"/>
</dbReference>
<dbReference type="GO" id="GO:0006412">
    <property type="term" value="P:translation"/>
    <property type="evidence" value="ECO:0007669"/>
    <property type="project" value="UniProtKB-UniRule"/>
</dbReference>
<evidence type="ECO:0000256" key="2">
    <source>
        <dbReference type="ARBA" id="ARBA00022730"/>
    </source>
</evidence>
<dbReference type="GO" id="GO:0070181">
    <property type="term" value="F:small ribosomal subunit rRNA binding"/>
    <property type="evidence" value="ECO:0007669"/>
    <property type="project" value="TreeGrafter"/>
</dbReference>
<evidence type="ECO:0000256" key="9">
    <source>
        <dbReference type="SAM" id="MobiDB-lite"/>
    </source>
</evidence>
<dbReference type="SUPFAM" id="SSF54995">
    <property type="entry name" value="Ribosomal protein S6"/>
    <property type="match status" value="1"/>
</dbReference>
<dbReference type="InterPro" id="IPR000529">
    <property type="entry name" value="Ribosomal_bS6"/>
</dbReference>
<protein>
    <recommendedName>
        <fullName evidence="7 8">Small ribosomal subunit protein bS6</fullName>
    </recommendedName>
</protein>
<sequence length="121" mass="13814">MPFYEHVFIARQDLSQAQVDALAEGITNIVTEFKGQVHKTETWGLKQLAYKIAKNRKGHYAMLSVEAPGEAVAEIERQAAINEDIIRWMTIKVDELEKGPSVMMRKQERRGGRGRDRDGEE</sequence>
<name>A0A142VUA2_9SPHN</name>
<feature type="region of interest" description="Disordered" evidence="9">
    <location>
        <begin position="99"/>
        <end position="121"/>
    </location>
</feature>
<keyword evidence="4 8" id="KW-0689">Ribosomal protein</keyword>
<dbReference type="HAMAP" id="MF_00360">
    <property type="entry name" value="Ribosomal_bS6"/>
    <property type="match status" value="1"/>
</dbReference>
<dbReference type="RefSeq" id="WP_003040085.1">
    <property type="nucleotide sequence ID" value="NZ_BCZQ01000021.1"/>
</dbReference>
<gene>
    <name evidence="8" type="primary">rpsF</name>
    <name evidence="10" type="ORF">AOA14_02025</name>
</gene>
<organism evidence="10 11">
    <name type="scientific">Sphingopyxis terrae subsp. terrae NBRC 15098</name>
    <dbReference type="NCBI Taxonomy" id="1219058"/>
    <lineage>
        <taxon>Bacteria</taxon>
        <taxon>Pseudomonadati</taxon>
        <taxon>Pseudomonadota</taxon>
        <taxon>Alphaproteobacteria</taxon>
        <taxon>Sphingomonadales</taxon>
        <taxon>Sphingomonadaceae</taxon>
        <taxon>Sphingopyxis</taxon>
    </lineage>
</organism>
<dbReference type="NCBIfam" id="TIGR00166">
    <property type="entry name" value="S6"/>
    <property type="match status" value="1"/>
</dbReference>
<dbReference type="KEGG" id="ster:AOA14_02025"/>
<evidence type="ECO:0000313" key="10">
    <source>
        <dbReference type="EMBL" id="AMU93378.1"/>
    </source>
</evidence>
<evidence type="ECO:0000256" key="6">
    <source>
        <dbReference type="ARBA" id="ARBA00035104"/>
    </source>
</evidence>
<evidence type="ECO:0000256" key="5">
    <source>
        <dbReference type="ARBA" id="ARBA00023274"/>
    </source>
</evidence>
<dbReference type="Pfam" id="PF01250">
    <property type="entry name" value="Ribosomal_S6"/>
    <property type="match status" value="1"/>
</dbReference>
<dbReference type="Gene3D" id="3.30.70.60">
    <property type="match status" value="1"/>
</dbReference>
<dbReference type="InterPro" id="IPR020814">
    <property type="entry name" value="Ribosomal_S6_plastid/chlpt"/>
</dbReference>
<proteinExistence type="inferred from homology"/>
<evidence type="ECO:0000256" key="7">
    <source>
        <dbReference type="ARBA" id="ARBA00035294"/>
    </source>
</evidence>
<dbReference type="InterPro" id="IPR035980">
    <property type="entry name" value="Ribosomal_bS6_sf"/>
</dbReference>
<feature type="compositionally biased region" description="Basic and acidic residues" evidence="9">
    <location>
        <begin position="105"/>
        <end position="121"/>
    </location>
</feature>
<accession>A0A142VUA2</accession>
<dbReference type="STRING" id="1219058.AOA14_02025"/>
<evidence type="ECO:0000256" key="4">
    <source>
        <dbReference type="ARBA" id="ARBA00022980"/>
    </source>
</evidence>
<comment type="function">
    <text evidence="6 8">Binds together with bS18 to 16S ribosomal RNA.</text>
</comment>
<dbReference type="GO" id="GO:0022627">
    <property type="term" value="C:cytosolic small ribosomal subunit"/>
    <property type="evidence" value="ECO:0007669"/>
    <property type="project" value="TreeGrafter"/>
</dbReference>
<keyword evidence="5 8" id="KW-0687">Ribonucleoprotein</keyword>
<keyword evidence="3 8" id="KW-0694">RNA-binding</keyword>
<evidence type="ECO:0000256" key="3">
    <source>
        <dbReference type="ARBA" id="ARBA00022884"/>
    </source>
</evidence>
<dbReference type="PROSITE" id="PS01048">
    <property type="entry name" value="RIBOSOMAL_S6"/>
    <property type="match status" value="1"/>
</dbReference>
<reference evidence="11" key="1">
    <citation type="submission" date="2015-11" db="EMBL/GenBank/DDBJ databases">
        <title>Complete genome sequence of a polyethylene glycol-degrading strain Sphingopyxis terrae strain 203-1 (NBRC 15098).</title>
        <authorList>
            <person name="Yoshiyuki O."/>
            <person name="Shouta N."/>
            <person name="Nagata Y."/>
            <person name="Numata M."/>
            <person name="Tsuchikane K."/>
            <person name="Hosoyama A."/>
            <person name="Yamazoe A."/>
            <person name="Tsuda M."/>
            <person name="Fujita N."/>
            <person name="Kawai F."/>
        </authorList>
    </citation>
    <scope>NUCLEOTIDE SEQUENCE [LARGE SCALE GENOMIC DNA]</scope>
    <source>
        <strain evidence="11">203-1</strain>
    </source>
</reference>
<reference evidence="10 11" key="2">
    <citation type="journal article" date="2016" name="Genome Announc.">
        <title>Complete Genome Sequence of Sphingopyxis terrae Strain 203-1 (NBRC 111660), a Polyethylene Glycol Degrader.</title>
        <authorList>
            <person name="Ohtsubo Y."/>
            <person name="Nonoyama S."/>
            <person name="Nagata Y."/>
            <person name="Numata M."/>
            <person name="Tsuchikane K."/>
            <person name="Hosoyama A."/>
            <person name="Yamazoe A."/>
            <person name="Tsuda M."/>
            <person name="Fujita N."/>
            <person name="Kawai F."/>
        </authorList>
    </citation>
    <scope>NUCLEOTIDE SEQUENCE [LARGE SCALE GENOMIC DNA]</scope>
    <source>
        <strain evidence="10 11">203-1</strain>
    </source>
</reference>
<comment type="similarity">
    <text evidence="1 8">Belongs to the bacterial ribosomal protein bS6 family.</text>
</comment>
<dbReference type="InterPro" id="IPR020815">
    <property type="entry name" value="Ribosomal_bS6_CS"/>
</dbReference>
<evidence type="ECO:0000256" key="1">
    <source>
        <dbReference type="ARBA" id="ARBA00009512"/>
    </source>
</evidence>
<dbReference type="GO" id="GO:0003735">
    <property type="term" value="F:structural constituent of ribosome"/>
    <property type="evidence" value="ECO:0007669"/>
    <property type="project" value="InterPro"/>
</dbReference>